<dbReference type="InterPro" id="IPR005119">
    <property type="entry name" value="LysR_subst-bd"/>
</dbReference>
<proteinExistence type="inferred from homology"/>
<name>A0A0B6RUF4_BURPL</name>
<sequence>MELKHLGAFVALAEELHFGRAAERLCIVQPALSMQIKALETDLGVRLFDRDRHKVALTDAGRLFLPEARATLEQAARAAQVARLSAQGEIGTLRLGFVSSVLPKLLPTLIRTMHARYPRIALELKDMSTPDQIAALHGGTLDFGIARLPLAASGLASRVVMEESFVVAVPASHAFAQLALIEPAQLRGQPAFVLARRYAPGFFDALLVALGAREVTLDIARELGEYTTMLALVAAGLGIGLIPAEAAAAVPPNVVARPLALPSYRAPLGLIWVDDGSALKRVFLDVIEQGIANGWAA</sequence>
<dbReference type="GO" id="GO:0032993">
    <property type="term" value="C:protein-DNA complex"/>
    <property type="evidence" value="ECO:0007669"/>
    <property type="project" value="TreeGrafter"/>
</dbReference>
<dbReference type="InterPro" id="IPR036390">
    <property type="entry name" value="WH_DNA-bd_sf"/>
</dbReference>
<reference evidence="7" key="1">
    <citation type="submission" date="2011-03" db="EMBL/GenBank/DDBJ databases">
        <authorList>
            <person name="Voget S."/>
            <person name="Streit W.R."/>
            <person name="Jaeger K.E."/>
            <person name="Daniel R."/>
        </authorList>
    </citation>
    <scope>NUCLEOTIDE SEQUENCE [LARGE SCALE GENOMIC DNA]</scope>
    <source>
        <strain evidence="7">PG1</strain>
    </source>
</reference>
<dbReference type="CDD" id="cd08414">
    <property type="entry name" value="PBP2_LTTR_aromatics_like"/>
    <property type="match status" value="1"/>
</dbReference>
<dbReference type="AlphaFoldDB" id="A0A0B6RUF4"/>
<comment type="similarity">
    <text evidence="1">Belongs to the LysR transcriptional regulatory family.</text>
</comment>
<dbReference type="GO" id="GO:0003677">
    <property type="term" value="F:DNA binding"/>
    <property type="evidence" value="ECO:0007669"/>
    <property type="project" value="UniProtKB-KW"/>
</dbReference>
<dbReference type="InterPro" id="IPR000847">
    <property type="entry name" value="LysR_HTH_N"/>
</dbReference>
<dbReference type="Proteomes" id="UP000031838">
    <property type="component" value="Chromosome 2"/>
</dbReference>
<dbReference type="FunFam" id="1.10.10.10:FF:000001">
    <property type="entry name" value="LysR family transcriptional regulator"/>
    <property type="match status" value="1"/>
</dbReference>
<evidence type="ECO:0000256" key="3">
    <source>
        <dbReference type="ARBA" id="ARBA00023125"/>
    </source>
</evidence>
<dbReference type="GO" id="GO:0003700">
    <property type="term" value="F:DNA-binding transcription factor activity"/>
    <property type="evidence" value="ECO:0007669"/>
    <property type="project" value="InterPro"/>
</dbReference>
<feature type="domain" description="HTH lysR-type" evidence="5">
    <location>
        <begin position="1"/>
        <end position="58"/>
    </location>
</feature>
<evidence type="ECO:0000313" key="6">
    <source>
        <dbReference type="EMBL" id="AJK48962.1"/>
    </source>
</evidence>
<keyword evidence="7" id="KW-1185">Reference proteome</keyword>
<evidence type="ECO:0000259" key="5">
    <source>
        <dbReference type="PROSITE" id="PS50931"/>
    </source>
</evidence>
<dbReference type="InterPro" id="IPR036388">
    <property type="entry name" value="WH-like_DNA-bd_sf"/>
</dbReference>
<dbReference type="HOGENOM" id="CLU_039613_6_4_4"/>
<protein>
    <submittedName>
        <fullName evidence="6">Transcriptional regulator</fullName>
    </submittedName>
</protein>
<dbReference type="SUPFAM" id="SSF46785">
    <property type="entry name" value="Winged helix' DNA-binding domain"/>
    <property type="match status" value="1"/>
</dbReference>
<gene>
    <name evidence="6" type="ORF">BGL_2c08840</name>
</gene>
<evidence type="ECO:0000313" key="7">
    <source>
        <dbReference type="Proteomes" id="UP000031838"/>
    </source>
</evidence>
<keyword evidence="2" id="KW-0805">Transcription regulation</keyword>
<dbReference type="PANTHER" id="PTHR30346:SF0">
    <property type="entry name" value="HCA OPERON TRANSCRIPTIONAL ACTIVATOR HCAR"/>
    <property type="match status" value="1"/>
</dbReference>
<dbReference type="RefSeq" id="WP_042627505.1">
    <property type="nucleotide sequence ID" value="NZ_CP002581.1"/>
</dbReference>
<dbReference type="PRINTS" id="PR00039">
    <property type="entry name" value="HTHLYSR"/>
</dbReference>
<dbReference type="Pfam" id="PF03466">
    <property type="entry name" value="LysR_substrate"/>
    <property type="match status" value="1"/>
</dbReference>
<evidence type="ECO:0000256" key="2">
    <source>
        <dbReference type="ARBA" id="ARBA00023015"/>
    </source>
</evidence>
<dbReference type="SUPFAM" id="SSF53850">
    <property type="entry name" value="Periplasmic binding protein-like II"/>
    <property type="match status" value="1"/>
</dbReference>
<dbReference type="Gene3D" id="1.10.10.10">
    <property type="entry name" value="Winged helix-like DNA-binding domain superfamily/Winged helix DNA-binding domain"/>
    <property type="match status" value="1"/>
</dbReference>
<accession>A0A0B6RUF4</accession>
<evidence type="ECO:0000256" key="4">
    <source>
        <dbReference type="ARBA" id="ARBA00023163"/>
    </source>
</evidence>
<keyword evidence="3" id="KW-0238">DNA-binding</keyword>
<organism evidence="6 7">
    <name type="scientific">Burkholderia plantarii</name>
    <dbReference type="NCBI Taxonomy" id="41899"/>
    <lineage>
        <taxon>Bacteria</taxon>
        <taxon>Pseudomonadati</taxon>
        <taxon>Pseudomonadota</taxon>
        <taxon>Betaproteobacteria</taxon>
        <taxon>Burkholderiales</taxon>
        <taxon>Burkholderiaceae</taxon>
        <taxon>Burkholderia</taxon>
    </lineage>
</organism>
<reference evidence="6 7" key="2">
    <citation type="journal article" date="2016" name="Appl. Microbiol. Biotechnol.">
        <title>Mutations improving production and secretion of extracellular lipase by Burkholderia glumae PG1.</title>
        <authorList>
            <person name="Knapp A."/>
            <person name="Voget S."/>
            <person name="Gao R."/>
            <person name="Zaburannyi N."/>
            <person name="Krysciak D."/>
            <person name="Breuer M."/>
            <person name="Hauer B."/>
            <person name="Streit W.R."/>
            <person name="Muller R."/>
            <person name="Daniel R."/>
            <person name="Jaeger K.E."/>
        </authorList>
    </citation>
    <scope>NUCLEOTIDE SEQUENCE [LARGE SCALE GENOMIC DNA]</scope>
    <source>
        <strain evidence="6 7">PG1</strain>
    </source>
</reference>
<dbReference type="Pfam" id="PF00126">
    <property type="entry name" value="HTH_1"/>
    <property type="match status" value="1"/>
</dbReference>
<evidence type="ECO:0000256" key="1">
    <source>
        <dbReference type="ARBA" id="ARBA00009437"/>
    </source>
</evidence>
<keyword evidence="4" id="KW-0804">Transcription</keyword>
<dbReference type="KEGG" id="bgp:BGL_2c08840"/>
<dbReference type="Gene3D" id="3.40.190.10">
    <property type="entry name" value="Periplasmic binding protein-like II"/>
    <property type="match status" value="2"/>
</dbReference>
<dbReference type="PANTHER" id="PTHR30346">
    <property type="entry name" value="TRANSCRIPTIONAL DUAL REGULATOR HCAR-RELATED"/>
    <property type="match status" value="1"/>
</dbReference>
<dbReference type="EMBL" id="CP002581">
    <property type="protein sequence ID" value="AJK48962.1"/>
    <property type="molecule type" value="Genomic_DNA"/>
</dbReference>
<dbReference type="PROSITE" id="PS50931">
    <property type="entry name" value="HTH_LYSR"/>
    <property type="match status" value="1"/>
</dbReference>